<keyword evidence="3" id="KW-1185">Reference proteome</keyword>
<dbReference type="SMART" id="SM01022">
    <property type="entry name" value="ASCH"/>
    <property type="match status" value="1"/>
</dbReference>
<dbReference type="InterPro" id="IPR007374">
    <property type="entry name" value="ASCH_domain"/>
</dbReference>
<dbReference type="RefSeq" id="WP_251610769.1">
    <property type="nucleotide sequence ID" value="NZ_JAMQJY010000003.1"/>
</dbReference>
<organism evidence="2 3">
    <name type="scientific">Alkalicoccobacillus plakortidis</name>
    <dbReference type="NCBI Taxonomy" id="444060"/>
    <lineage>
        <taxon>Bacteria</taxon>
        <taxon>Bacillati</taxon>
        <taxon>Bacillota</taxon>
        <taxon>Bacilli</taxon>
        <taxon>Bacillales</taxon>
        <taxon>Bacillaceae</taxon>
        <taxon>Alkalicoccobacillus</taxon>
    </lineage>
</organism>
<name>A0ABT0XPM8_9BACI</name>
<sequence length="112" mass="12677">MTPEELWIRYKQEYPESPNTYTAWSFGDSVEMANILLELVLSGRKTATSCNYTLAQQQGEELPEVGQMNIVLDGHGEAKGIIRTTHIEVVPFHKVTERFARLEGEGDLSLQH</sequence>
<dbReference type="SUPFAM" id="SSF88697">
    <property type="entry name" value="PUA domain-like"/>
    <property type="match status" value="1"/>
</dbReference>
<dbReference type="Proteomes" id="UP001203665">
    <property type="component" value="Unassembled WGS sequence"/>
</dbReference>
<dbReference type="PIRSF" id="PIRSF021320">
    <property type="entry name" value="DUF984"/>
    <property type="match status" value="1"/>
</dbReference>
<dbReference type="EMBL" id="JAMQJY010000003">
    <property type="protein sequence ID" value="MCM2677217.1"/>
    <property type="molecule type" value="Genomic_DNA"/>
</dbReference>
<dbReference type="InterPro" id="IPR009326">
    <property type="entry name" value="DUF984"/>
</dbReference>
<dbReference type="PANTHER" id="PTHR39203:SF1">
    <property type="entry name" value="CYTOPLASMIC PROTEIN"/>
    <property type="match status" value="1"/>
</dbReference>
<gene>
    <name evidence="2" type="ORF">NDM98_18445</name>
</gene>
<evidence type="ECO:0000313" key="2">
    <source>
        <dbReference type="EMBL" id="MCM2677217.1"/>
    </source>
</evidence>
<dbReference type="InterPro" id="IPR015947">
    <property type="entry name" value="PUA-like_sf"/>
</dbReference>
<comment type="caution">
    <text evidence="2">The sequence shown here is derived from an EMBL/GenBank/DDBJ whole genome shotgun (WGS) entry which is preliminary data.</text>
</comment>
<dbReference type="PANTHER" id="PTHR39203">
    <property type="entry name" value="CYTOPLASMIC PROTEIN-RELATED"/>
    <property type="match status" value="1"/>
</dbReference>
<evidence type="ECO:0000259" key="1">
    <source>
        <dbReference type="SMART" id="SM01022"/>
    </source>
</evidence>
<reference evidence="2" key="1">
    <citation type="submission" date="2022-06" db="EMBL/GenBank/DDBJ databases">
        <title>Alkalicoccobacillus porphyridii sp. nov., isolated from a marine red alga, Porphyridium purpureum and reclassification of Shouchella plakortidis and Shouchella gibsonii as Alkalicoccobacillus plakortidis comb. nov. and Alkalicoccobacillus gibsonii comb. nov.</title>
        <authorList>
            <person name="Kim K.H."/>
            <person name="Lee J.K."/>
            <person name="Han D.M."/>
            <person name="Baek J.H."/>
            <person name="Jeon C.O."/>
        </authorList>
    </citation>
    <scope>NUCLEOTIDE SEQUENCE</scope>
    <source>
        <strain evidence="2">DSM 19153</strain>
    </source>
</reference>
<accession>A0ABT0XPM8</accession>
<feature type="domain" description="ASCH" evidence="1">
    <location>
        <begin position="24"/>
        <end position="111"/>
    </location>
</feature>
<dbReference type="Pfam" id="PF04266">
    <property type="entry name" value="ASCH"/>
    <property type="match status" value="1"/>
</dbReference>
<protein>
    <submittedName>
        <fullName evidence="2">ASCH domain-containing protein</fullName>
    </submittedName>
</protein>
<dbReference type="Gene3D" id="3.10.400.10">
    <property type="entry name" value="Sulfate adenylyltransferase"/>
    <property type="match status" value="1"/>
</dbReference>
<evidence type="ECO:0000313" key="3">
    <source>
        <dbReference type="Proteomes" id="UP001203665"/>
    </source>
</evidence>
<proteinExistence type="predicted"/>